<proteinExistence type="predicted"/>
<evidence type="ECO:0000313" key="2">
    <source>
        <dbReference type="EMBL" id="KAK8897828.1"/>
    </source>
</evidence>
<evidence type="ECO:0000313" key="3">
    <source>
        <dbReference type="Proteomes" id="UP001470230"/>
    </source>
</evidence>
<reference evidence="2 3" key="1">
    <citation type="submission" date="2024-04" db="EMBL/GenBank/DDBJ databases">
        <title>Tritrichomonas musculus Genome.</title>
        <authorList>
            <person name="Alves-Ferreira E."/>
            <person name="Grigg M."/>
            <person name="Lorenzi H."/>
            <person name="Galac M."/>
        </authorList>
    </citation>
    <scope>NUCLEOTIDE SEQUENCE [LARGE SCALE GENOMIC DNA]</scope>
    <source>
        <strain evidence="2 3">EAF2021</strain>
    </source>
</reference>
<feature type="coiled-coil region" evidence="1">
    <location>
        <begin position="107"/>
        <end position="178"/>
    </location>
</feature>
<dbReference type="EMBL" id="JAPFFF010000001">
    <property type="protein sequence ID" value="KAK8897828.1"/>
    <property type="molecule type" value="Genomic_DNA"/>
</dbReference>
<accession>A0ABR2L461</accession>
<comment type="caution">
    <text evidence="2">The sequence shown here is derived from an EMBL/GenBank/DDBJ whole genome shotgun (WGS) entry which is preliminary data.</text>
</comment>
<protein>
    <submittedName>
        <fullName evidence="2">Uncharacterized protein</fullName>
    </submittedName>
</protein>
<keyword evidence="1" id="KW-0175">Coiled coil</keyword>
<name>A0ABR2L461_9EUKA</name>
<gene>
    <name evidence="2" type="ORF">M9Y10_000056</name>
</gene>
<sequence length="187" mass="22488">MLARRRKIEFTLGVRKYRRDDYNALKRDNPKFTDDQIYKAIEEDKKSEVFISINSWLNQQNDLSEVWNDMRAAIEAKFEEFNISADKINKEHNSNLYDQETKLSIEQTNLVDEHDKLEIEIDNLIAQIFEEKDETIKADLQKQLNKANEDFEKNRKAITENAKEMERIREEIKLNEQKPTFIEEKEW</sequence>
<evidence type="ECO:0000256" key="1">
    <source>
        <dbReference type="SAM" id="Coils"/>
    </source>
</evidence>
<dbReference type="Proteomes" id="UP001470230">
    <property type="component" value="Unassembled WGS sequence"/>
</dbReference>
<organism evidence="2 3">
    <name type="scientific">Tritrichomonas musculus</name>
    <dbReference type="NCBI Taxonomy" id="1915356"/>
    <lineage>
        <taxon>Eukaryota</taxon>
        <taxon>Metamonada</taxon>
        <taxon>Parabasalia</taxon>
        <taxon>Tritrichomonadida</taxon>
        <taxon>Tritrichomonadidae</taxon>
        <taxon>Tritrichomonas</taxon>
    </lineage>
</organism>
<keyword evidence="3" id="KW-1185">Reference proteome</keyword>